<dbReference type="EMBL" id="JANPWB010000008">
    <property type="protein sequence ID" value="KAJ1164294.1"/>
    <property type="molecule type" value="Genomic_DNA"/>
</dbReference>
<organism evidence="2 3">
    <name type="scientific">Pleurodeles waltl</name>
    <name type="common">Iberian ribbed newt</name>
    <dbReference type="NCBI Taxonomy" id="8319"/>
    <lineage>
        <taxon>Eukaryota</taxon>
        <taxon>Metazoa</taxon>
        <taxon>Chordata</taxon>
        <taxon>Craniata</taxon>
        <taxon>Vertebrata</taxon>
        <taxon>Euteleostomi</taxon>
        <taxon>Amphibia</taxon>
        <taxon>Batrachia</taxon>
        <taxon>Caudata</taxon>
        <taxon>Salamandroidea</taxon>
        <taxon>Salamandridae</taxon>
        <taxon>Pleurodelinae</taxon>
        <taxon>Pleurodeles</taxon>
    </lineage>
</organism>
<accession>A0AAV7SJN1</accession>
<feature type="region of interest" description="Disordered" evidence="1">
    <location>
        <begin position="1"/>
        <end position="68"/>
    </location>
</feature>
<dbReference type="AlphaFoldDB" id="A0AAV7SJN1"/>
<feature type="compositionally biased region" description="Basic and acidic residues" evidence="1">
    <location>
        <begin position="42"/>
        <end position="62"/>
    </location>
</feature>
<name>A0AAV7SJN1_PLEWA</name>
<protein>
    <submittedName>
        <fullName evidence="2">Uncharacterized protein</fullName>
    </submittedName>
</protein>
<reference evidence="2" key="1">
    <citation type="journal article" date="2022" name="bioRxiv">
        <title>Sequencing and chromosome-scale assembly of the giantPleurodeles waltlgenome.</title>
        <authorList>
            <person name="Brown T."/>
            <person name="Elewa A."/>
            <person name="Iarovenko S."/>
            <person name="Subramanian E."/>
            <person name="Araus A.J."/>
            <person name="Petzold A."/>
            <person name="Susuki M."/>
            <person name="Suzuki K.-i.T."/>
            <person name="Hayashi T."/>
            <person name="Toyoda A."/>
            <person name="Oliveira C."/>
            <person name="Osipova E."/>
            <person name="Leigh N.D."/>
            <person name="Simon A."/>
            <person name="Yun M.H."/>
        </authorList>
    </citation>
    <scope>NUCLEOTIDE SEQUENCE</scope>
    <source>
        <strain evidence="2">20211129_DDA</strain>
        <tissue evidence="2">Liver</tissue>
    </source>
</reference>
<evidence type="ECO:0000256" key="1">
    <source>
        <dbReference type="SAM" id="MobiDB-lite"/>
    </source>
</evidence>
<sequence>MRVSARVGPGPEVSSPSVTTGSLALRARPLGNVVPSGPVTQCEERKEISLRNGRNEGEKEPGAEGGGG</sequence>
<comment type="caution">
    <text evidence="2">The sequence shown here is derived from an EMBL/GenBank/DDBJ whole genome shotgun (WGS) entry which is preliminary data.</text>
</comment>
<proteinExistence type="predicted"/>
<dbReference type="Proteomes" id="UP001066276">
    <property type="component" value="Chromosome 4_2"/>
</dbReference>
<evidence type="ECO:0000313" key="2">
    <source>
        <dbReference type="EMBL" id="KAJ1164294.1"/>
    </source>
</evidence>
<evidence type="ECO:0000313" key="3">
    <source>
        <dbReference type="Proteomes" id="UP001066276"/>
    </source>
</evidence>
<gene>
    <name evidence="2" type="ORF">NDU88_004739</name>
</gene>
<keyword evidence="3" id="KW-1185">Reference proteome</keyword>